<evidence type="ECO:0000256" key="3">
    <source>
        <dbReference type="ARBA" id="ARBA00023274"/>
    </source>
</evidence>
<dbReference type="EMBL" id="LBRA01000002">
    <property type="protein sequence ID" value="KKP88594.1"/>
    <property type="molecule type" value="Genomic_DNA"/>
</dbReference>
<reference evidence="6 7" key="1">
    <citation type="journal article" date="2015" name="Nature">
        <title>rRNA introns, odd ribosomes, and small enigmatic genomes across a large radiation of phyla.</title>
        <authorList>
            <person name="Brown C.T."/>
            <person name="Hug L.A."/>
            <person name="Thomas B.C."/>
            <person name="Sharon I."/>
            <person name="Castelle C.J."/>
            <person name="Singh A."/>
            <person name="Wilkins M.J."/>
            <person name="Williams K.H."/>
            <person name="Banfield J.F."/>
        </authorList>
    </citation>
    <scope>NUCLEOTIDE SEQUENCE [LARGE SCALE GENOMIC DNA]</scope>
</reference>
<accession>A0A0G0D343</accession>
<dbReference type="GO" id="GO:0006412">
    <property type="term" value="P:translation"/>
    <property type="evidence" value="ECO:0007669"/>
    <property type="project" value="UniProtKB-UniRule"/>
</dbReference>
<evidence type="ECO:0000313" key="6">
    <source>
        <dbReference type="EMBL" id="KKP88594.1"/>
    </source>
</evidence>
<comment type="similarity">
    <text evidence="1 5">Belongs to the universal ribosomal protein uL29 family.</text>
</comment>
<dbReference type="SUPFAM" id="SSF46561">
    <property type="entry name" value="Ribosomal protein L29 (L29p)"/>
    <property type="match status" value="1"/>
</dbReference>
<evidence type="ECO:0000313" key="7">
    <source>
        <dbReference type="Proteomes" id="UP000034683"/>
    </source>
</evidence>
<dbReference type="Gene3D" id="1.10.287.310">
    <property type="match status" value="1"/>
</dbReference>
<name>A0A0G0D343_9BACT</name>
<gene>
    <name evidence="5" type="primary">rpmC</name>
    <name evidence="6" type="ORF">UR92_C0002G0020</name>
</gene>
<dbReference type="Proteomes" id="UP000034683">
    <property type="component" value="Unassembled WGS sequence"/>
</dbReference>
<dbReference type="GO" id="GO:0003735">
    <property type="term" value="F:structural constituent of ribosome"/>
    <property type="evidence" value="ECO:0007669"/>
    <property type="project" value="InterPro"/>
</dbReference>
<evidence type="ECO:0000256" key="1">
    <source>
        <dbReference type="ARBA" id="ARBA00009254"/>
    </source>
</evidence>
<protein>
    <recommendedName>
        <fullName evidence="4 5">Large ribosomal subunit protein uL29</fullName>
    </recommendedName>
</protein>
<comment type="caution">
    <text evidence="6">The sequence shown here is derived from an EMBL/GenBank/DDBJ whole genome shotgun (WGS) entry which is preliminary data.</text>
</comment>
<evidence type="ECO:0000256" key="5">
    <source>
        <dbReference type="HAMAP-Rule" id="MF_00374"/>
    </source>
</evidence>
<dbReference type="InterPro" id="IPR001854">
    <property type="entry name" value="Ribosomal_uL29"/>
</dbReference>
<organism evidence="6 7">
    <name type="scientific">Candidatus Nomurabacteria bacterium GW2011_GWA2_35_80</name>
    <dbReference type="NCBI Taxonomy" id="1618733"/>
    <lineage>
        <taxon>Bacteria</taxon>
        <taxon>Candidatus Nomuraibacteriota</taxon>
    </lineage>
</organism>
<sequence>MAKKEENLKGMKMDELKKKLLDLEESMRILRFKAQGSKSKNVKEFATLRKQIARVLTEINYVKE</sequence>
<evidence type="ECO:0000256" key="2">
    <source>
        <dbReference type="ARBA" id="ARBA00022980"/>
    </source>
</evidence>
<proteinExistence type="inferred from homology"/>
<keyword evidence="3 5" id="KW-0687">Ribonucleoprotein</keyword>
<dbReference type="GO" id="GO:1990904">
    <property type="term" value="C:ribonucleoprotein complex"/>
    <property type="evidence" value="ECO:0007669"/>
    <property type="project" value="UniProtKB-KW"/>
</dbReference>
<dbReference type="AlphaFoldDB" id="A0A0G0D343"/>
<evidence type="ECO:0000256" key="4">
    <source>
        <dbReference type="ARBA" id="ARBA00035204"/>
    </source>
</evidence>
<dbReference type="NCBIfam" id="TIGR00012">
    <property type="entry name" value="L29"/>
    <property type="match status" value="1"/>
</dbReference>
<dbReference type="InterPro" id="IPR036049">
    <property type="entry name" value="Ribosomal_uL29_sf"/>
</dbReference>
<dbReference type="HAMAP" id="MF_00374">
    <property type="entry name" value="Ribosomal_uL29"/>
    <property type="match status" value="1"/>
</dbReference>
<dbReference type="Pfam" id="PF00831">
    <property type="entry name" value="Ribosomal_L29"/>
    <property type="match status" value="1"/>
</dbReference>
<dbReference type="GO" id="GO:0005840">
    <property type="term" value="C:ribosome"/>
    <property type="evidence" value="ECO:0007669"/>
    <property type="project" value="UniProtKB-KW"/>
</dbReference>
<keyword evidence="2 5" id="KW-0689">Ribosomal protein</keyword>